<gene>
    <name evidence="2" type="ORF">IF1G_02811</name>
</gene>
<evidence type="ECO:0000313" key="3">
    <source>
        <dbReference type="Proteomes" id="UP000315783"/>
    </source>
</evidence>
<evidence type="ECO:0000313" key="2">
    <source>
        <dbReference type="EMBL" id="TQV98731.1"/>
    </source>
</evidence>
<accession>A0A545VAI1</accession>
<dbReference type="PANTHER" id="PTHR21310:SF37">
    <property type="entry name" value="AMINOGLYCOSIDE PHOSPHOTRANSFERASE DOMAIN-CONTAINING PROTEIN"/>
    <property type="match status" value="1"/>
</dbReference>
<dbReference type="STRING" id="43265.A0A545VAI1"/>
<keyword evidence="3" id="KW-1185">Reference proteome</keyword>
<dbReference type="AlphaFoldDB" id="A0A545VAI1"/>
<dbReference type="SUPFAM" id="SSF56112">
    <property type="entry name" value="Protein kinase-like (PK-like)"/>
    <property type="match status" value="1"/>
</dbReference>
<reference evidence="2 3" key="1">
    <citation type="journal article" date="2019" name="Appl. Microbiol. Biotechnol.">
        <title>Genome sequence of Isaria javanica and comparative genome analysis insights into family S53 peptidase evolution in fungal entomopathogens.</title>
        <authorList>
            <person name="Lin R."/>
            <person name="Zhang X."/>
            <person name="Xin B."/>
            <person name="Zou M."/>
            <person name="Gao Y."/>
            <person name="Qin F."/>
            <person name="Hu Q."/>
            <person name="Xie B."/>
            <person name="Cheng X."/>
        </authorList>
    </citation>
    <scope>NUCLEOTIDE SEQUENCE [LARGE SCALE GENOMIC DNA]</scope>
    <source>
        <strain evidence="2 3">IJ1G</strain>
    </source>
</reference>
<evidence type="ECO:0000259" key="1">
    <source>
        <dbReference type="Pfam" id="PF01636"/>
    </source>
</evidence>
<organism evidence="2 3">
    <name type="scientific">Cordyceps javanica</name>
    <dbReference type="NCBI Taxonomy" id="43265"/>
    <lineage>
        <taxon>Eukaryota</taxon>
        <taxon>Fungi</taxon>
        <taxon>Dikarya</taxon>
        <taxon>Ascomycota</taxon>
        <taxon>Pezizomycotina</taxon>
        <taxon>Sordariomycetes</taxon>
        <taxon>Hypocreomycetidae</taxon>
        <taxon>Hypocreales</taxon>
        <taxon>Cordycipitaceae</taxon>
        <taxon>Cordyceps</taxon>
    </lineage>
</organism>
<protein>
    <submittedName>
        <fullName evidence="2">Aminoglycoside phosphotransferase</fullName>
    </submittedName>
</protein>
<dbReference type="PANTHER" id="PTHR21310">
    <property type="entry name" value="AMINOGLYCOSIDE PHOSPHOTRANSFERASE-RELATED-RELATED"/>
    <property type="match status" value="1"/>
</dbReference>
<dbReference type="InterPro" id="IPR002575">
    <property type="entry name" value="Aminoglycoside_PTrfase"/>
</dbReference>
<keyword evidence="2" id="KW-0808">Transferase</keyword>
<dbReference type="EMBL" id="SPUK01000003">
    <property type="protein sequence ID" value="TQV98731.1"/>
    <property type="molecule type" value="Genomic_DNA"/>
</dbReference>
<name>A0A545VAI1_9HYPO</name>
<dbReference type="InterPro" id="IPR051678">
    <property type="entry name" value="AGP_Transferase"/>
</dbReference>
<dbReference type="Pfam" id="PF01636">
    <property type="entry name" value="APH"/>
    <property type="match status" value="1"/>
</dbReference>
<feature type="domain" description="Aminoglycoside phosphotransferase" evidence="1">
    <location>
        <begin position="496"/>
        <end position="542"/>
    </location>
</feature>
<proteinExistence type="predicted"/>
<sequence length="694" mass="79130">MGHCSKELWYYSPDEKRDGAYIVLNDLLYGLGYEGSELSQSYWNILLSPTEIALSSKLRCLSAGSDLPTRSEQDESNMRLGIRRVLKTTMSERPRHAMAFDEKREYMLLFLLPSEAGTIAGRLYPLKWWRRVTGRCGHNKGALSSPPSHFSIFGHPHIHHRPVAAMATRDLLSGPITLSAAQSRSSNILHSLRYPALKAAFYAHIESHRALITDIIAHHFGVSPSIVDVAPQAWWRHGSFNLGIPGRILEPGMGVPAYFFIRFPLPYRNGELSRPGNGDEKLRCEAATYAFIEENCPGVPIPKLYGFGLSNNIRVPPPPLSPSLFLRWLQAARRAFISALGRKPPTCYITHNASRFAPLDTGYLLIELIDQSRGEMLSESWDEYSTDPKRLDNLQRGLARMMLSLASVELPRIGAFQLDHDGYLRLDNRPISVTTTMHENESLPLDLPRHRTMSSSTELVLSQLAAFESRMVHQPNGINSEGDGWYQMAAFVGARLALPQLLRKDLERGPFVLALTDLHRSNIMVDKDWNVTCVIDLEYACAWPVEFWHSPNWLDSDYIDTMDRDQFAARHELFIRYVEEEEKHSIYRAGRESLSSIMHKAWDRGTVWVELALRDPVAFTAVFYQKILPVYFGFLDKELDNGSYFRFCSRFWSLDMPTIIERKLRDHEEYLDKLKAEFPVMAEEPTPELSAARV</sequence>
<comment type="caution">
    <text evidence="2">The sequence shown here is derived from an EMBL/GenBank/DDBJ whole genome shotgun (WGS) entry which is preliminary data.</text>
</comment>
<dbReference type="GO" id="GO:0016740">
    <property type="term" value="F:transferase activity"/>
    <property type="evidence" value="ECO:0007669"/>
    <property type="project" value="UniProtKB-KW"/>
</dbReference>
<dbReference type="InterPro" id="IPR011009">
    <property type="entry name" value="Kinase-like_dom_sf"/>
</dbReference>
<dbReference type="Proteomes" id="UP000315783">
    <property type="component" value="Unassembled WGS sequence"/>
</dbReference>